<evidence type="ECO:0000259" key="2">
    <source>
        <dbReference type="PROSITE" id="PS50181"/>
    </source>
</evidence>
<gene>
    <name evidence="3" type="ORF">TT172_LOCUS6173</name>
</gene>
<feature type="region of interest" description="Disordered" evidence="1">
    <location>
        <begin position="522"/>
        <end position="556"/>
    </location>
</feature>
<proteinExistence type="predicted"/>
<dbReference type="CDD" id="cd09917">
    <property type="entry name" value="F-box_SF"/>
    <property type="match status" value="1"/>
</dbReference>
<evidence type="ECO:0000313" key="4">
    <source>
        <dbReference type="Proteomes" id="UP000289323"/>
    </source>
</evidence>
<name>A0A446BMN1_9PEZI</name>
<dbReference type="Proteomes" id="UP000289323">
    <property type="component" value="Unassembled WGS sequence"/>
</dbReference>
<dbReference type="Gene3D" id="1.20.1280.50">
    <property type="match status" value="1"/>
</dbReference>
<protein>
    <submittedName>
        <fullName evidence="3">Aca2fa22-c3ee-45fd-a060-ed797279f8c2</fullName>
    </submittedName>
</protein>
<dbReference type="InterPro" id="IPR001810">
    <property type="entry name" value="F-box_dom"/>
</dbReference>
<accession>A0A446BMN1</accession>
<dbReference type="EMBL" id="OUUZ01000011">
    <property type="protein sequence ID" value="SPQ23754.1"/>
    <property type="molecule type" value="Genomic_DNA"/>
</dbReference>
<dbReference type="AlphaFoldDB" id="A0A446BMN1"/>
<evidence type="ECO:0000256" key="1">
    <source>
        <dbReference type="SAM" id="MobiDB-lite"/>
    </source>
</evidence>
<feature type="domain" description="F-box" evidence="2">
    <location>
        <begin position="1"/>
        <end position="52"/>
    </location>
</feature>
<evidence type="ECO:0000313" key="3">
    <source>
        <dbReference type="EMBL" id="SPQ23754.1"/>
    </source>
</evidence>
<dbReference type="InterPro" id="IPR036047">
    <property type="entry name" value="F-box-like_dom_sf"/>
</dbReference>
<feature type="region of interest" description="Disordered" evidence="1">
    <location>
        <begin position="182"/>
        <end position="222"/>
    </location>
</feature>
<feature type="compositionally biased region" description="Acidic residues" evidence="1">
    <location>
        <begin position="191"/>
        <end position="201"/>
    </location>
</feature>
<dbReference type="SUPFAM" id="SSF81383">
    <property type="entry name" value="F-box domain"/>
    <property type="match status" value="1"/>
</dbReference>
<dbReference type="PROSITE" id="PS50181">
    <property type="entry name" value="FBOX"/>
    <property type="match status" value="1"/>
</dbReference>
<dbReference type="Pfam" id="PF12937">
    <property type="entry name" value="F-box-like"/>
    <property type="match status" value="1"/>
</dbReference>
<sequence>MVSLTHLPPEILHNIFSFVDPEDLARIPFTCRLLNNFIKDNNALCRAIYLRILDEPPTKDLNFEQELHELVMLKKICSAKDSANNEQIQSHLPFVYRTFTRLLNHAIQVPAPIGITTKEGSGASSNRSINQPFARKSRAQTFPASRNAALLATLFNNERARERFLTRSFIYELGRDRMMPGISGHPQLDAYDSESGSENDPDNAGRRRPRRSRTEFGWRKPRRPREAYQMSAKLHCLYGWGLGTDEAEVAPGAVNGEARRRAIWAARRGGGVFSLASSKVYDIREYTPRTEWGPFLDEDNGSSGVRVDWEKVEAILIVLGTNIRSKGLERFPIFWHFWGKPLAGCWDYSDFFNFNFPVIDRLPRDVPRAPLNAGQATRLILMRIRVTKIEPPGERDHPDHPVVYFEGFSRALDGSWAEDADANLRGTVRVTPRVRDFNPQGPCGPTAFWKISDRQFAGEDGSQVLLEDLFPLIADDMQEDPAARGSADEDLDQFGAEADWAEYEMQDELDALYYFDDDDIFDVEDGEAYQPSELDEVDDEDEDEVGGETDAEQDLP</sequence>
<dbReference type="SMART" id="SM00256">
    <property type="entry name" value="FBOX"/>
    <property type="match status" value="1"/>
</dbReference>
<organism evidence="3 4">
    <name type="scientific">Thermothielavioides terrestris</name>
    <dbReference type="NCBI Taxonomy" id="2587410"/>
    <lineage>
        <taxon>Eukaryota</taxon>
        <taxon>Fungi</taxon>
        <taxon>Dikarya</taxon>
        <taxon>Ascomycota</taxon>
        <taxon>Pezizomycotina</taxon>
        <taxon>Sordariomycetes</taxon>
        <taxon>Sordariomycetidae</taxon>
        <taxon>Sordariales</taxon>
        <taxon>Chaetomiaceae</taxon>
        <taxon>Thermothielavioides</taxon>
    </lineage>
</organism>
<reference evidence="3 4" key="1">
    <citation type="submission" date="2018-04" db="EMBL/GenBank/DDBJ databases">
        <authorList>
            <person name="Huttner S."/>
            <person name="Dainat J."/>
        </authorList>
    </citation>
    <scope>NUCLEOTIDE SEQUENCE [LARGE SCALE GENOMIC DNA]</scope>
</reference>